<dbReference type="GO" id="GO:0030544">
    <property type="term" value="F:Hsp70 protein binding"/>
    <property type="evidence" value="ECO:0007669"/>
    <property type="project" value="InterPro"/>
</dbReference>
<keyword evidence="1" id="KW-0143">Chaperone</keyword>
<dbReference type="PANTHER" id="PTHR45168:SF3">
    <property type="entry name" value="DNAJ HEAT SHOCK PROTEIN FAMILY (HSP40) MEMBER B2"/>
    <property type="match status" value="1"/>
</dbReference>
<dbReference type="Gene3D" id="1.10.287.110">
    <property type="entry name" value="DnaJ domain"/>
    <property type="match status" value="1"/>
</dbReference>
<dbReference type="InterPro" id="IPR043183">
    <property type="entry name" value="DNJB2/6-like"/>
</dbReference>
<evidence type="ECO:0000313" key="4">
    <source>
        <dbReference type="EMBL" id="MDE51351.1"/>
    </source>
</evidence>
<dbReference type="PRINTS" id="PR00625">
    <property type="entry name" value="JDOMAIN"/>
</dbReference>
<dbReference type="SUPFAM" id="SSF46565">
    <property type="entry name" value="Chaperone J-domain"/>
    <property type="match status" value="1"/>
</dbReference>
<dbReference type="SMART" id="SM00271">
    <property type="entry name" value="DnaJ"/>
    <property type="match status" value="1"/>
</dbReference>
<dbReference type="AlphaFoldDB" id="A0A6G1SMB0"/>
<name>A0A6G1SMB0_9ACAR</name>
<evidence type="ECO:0000259" key="3">
    <source>
        <dbReference type="PROSITE" id="PS50076"/>
    </source>
</evidence>
<dbReference type="InterPro" id="IPR018253">
    <property type="entry name" value="DnaJ_domain_CS"/>
</dbReference>
<organism evidence="4">
    <name type="scientific">Aceria tosichella</name>
    <name type="common">wheat curl mite</name>
    <dbReference type="NCBI Taxonomy" id="561515"/>
    <lineage>
        <taxon>Eukaryota</taxon>
        <taxon>Metazoa</taxon>
        <taxon>Ecdysozoa</taxon>
        <taxon>Arthropoda</taxon>
        <taxon>Chelicerata</taxon>
        <taxon>Arachnida</taxon>
        <taxon>Acari</taxon>
        <taxon>Acariformes</taxon>
        <taxon>Trombidiformes</taxon>
        <taxon>Prostigmata</taxon>
        <taxon>Eupodina</taxon>
        <taxon>Eriophyoidea</taxon>
        <taxon>Eriophyidae</taxon>
        <taxon>Eriophyinae</taxon>
        <taxon>Aceriini</taxon>
        <taxon>Aceria</taxon>
    </lineage>
</organism>
<protein>
    <submittedName>
        <fullName evidence="4">DnaJ subfamily B member 6</fullName>
    </submittedName>
</protein>
<dbReference type="InterPro" id="IPR001623">
    <property type="entry name" value="DnaJ_domain"/>
</dbReference>
<evidence type="ECO:0000256" key="2">
    <source>
        <dbReference type="SAM" id="MobiDB-lite"/>
    </source>
</evidence>
<evidence type="ECO:0000256" key="1">
    <source>
        <dbReference type="ARBA" id="ARBA00023186"/>
    </source>
</evidence>
<proteinExistence type="predicted"/>
<dbReference type="GO" id="GO:0051082">
    <property type="term" value="F:unfolded protein binding"/>
    <property type="evidence" value="ECO:0007669"/>
    <property type="project" value="InterPro"/>
</dbReference>
<feature type="compositionally biased region" description="Low complexity" evidence="2">
    <location>
        <begin position="164"/>
        <end position="180"/>
    </location>
</feature>
<dbReference type="InterPro" id="IPR036869">
    <property type="entry name" value="J_dom_sf"/>
</dbReference>
<feature type="region of interest" description="Disordered" evidence="2">
    <location>
        <begin position="140"/>
        <end position="180"/>
    </location>
</feature>
<dbReference type="PANTHER" id="PTHR45168">
    <property type="entry name" value="DNAJ HOMOLOG SUBFAMILY B MEMBER 2"/>
    <property type="match status" value="1"/>
</dbReference>
<dbReference type="EMBL" id="GGYP01006580">
    <property type="protein sequence ID" value="MDE51351.1"/>
    <property type="molecule type" value="Transcribed_RNA"/>
</dbReference>
<dbReference type="PROSITE" id="PS00636">
    <property type="entry name" value="DNAJ_1"/>
    <property type="match status" value="1"/>
</dbReference>
<gene>
    <name evidence="4" type="primary">DNAJB6</name>
    <name evidence="4" type="ORF">g.16980</name>
</gene>
<sequence>MELSEDYYEVLGVSRGASETEIKKAYRKLALKWHPDKNLDKRETAETNFKRLSEAYEVLSDPNKRQIYDSYGKDGLINGGGAPSGAGGFPGGMADLFGGFGGGAFNPFGGGGGIFFNFRDPNDVFREFFGGLDPFFEMSQEHEQQHHQQHQHQHSSAHGAGYSQQQQQQQQQHSSMSFMNPFGMFGGGGSMFDAFGAGGGMTMHMSSSSFGMGGPGGQNVKRISTSVKTVNGKRIETKRVVDNGVETVTVIENGQVKSKTVNGQQQLTN</sequence>
<dbReference type="Pfam" id="PF00226">
    <property type="entry name" value="DnaJ"/>
    <property type="match status" value="1"/>
</dbReference>
<dbReference type="PROSITE" id="PS50076">
    <property type="entry name" value="DNAJ_2"/>
    <property type="match status" value="1"/>
</dbReference>
<reference evidence="4" key="1">
    <citation type="submission" date="2018-10" db="EMBL/GenBank/DDBJ databases">
        <title>Transcriptome assembly of Aceria tosichella (Wheat curl mite) Type 2.</title>
        <authorList>
            <person name="Scully E.D."/>
            <person name="Geib S.M."/>
            <person name="Palmer N.A."/>
            <person name="Gupta A.K."/>
            <person name="Sarath G."/>
            <person name="Tatineni S."/>
        </authorList>
    </citation>
    <scope>NUCLEOTIDE SEQUENCE</scope>
    <source>
        <strain evidence="4">LincolnNE</strain>
    </source>
</reference>
<feature type="domain" description="J" evidence="3">
    <location>
        <begin position="6"/>
        <end position="72"/>
    </location>
</feature>
<accession>A0A6G1SMB0</accession>
<dbReference type="CDD" id="cd06257">
    <property type="entry name" value="DnaJ"/>
    <property type="match status" value="1"/>
</dbReference>